<proteinExistence type="predicted"/>
<reference evidence="3 4" key="1">
    <citation type="submission" date="2019-04" db="EMBL/GenBank/DDBJ databases">
        <title>Geobacter oryzae sp. nov., ferric-reducing bacteria isolated from paddy soil.</title>
        <authorList>
            <person name="Xu Z."/>
            <person name="Masuda Y."/>
            <person name="Itoh H."/>
            <person name="Senoo K."/>
        </authorList>
    </citation>
    <scope>NUCLEOTIDE SEQUENCE [LARGE SCALE GENOMIC DNA]</scope>
    <source>
        <strain evidence="3 4">Red111</strain>
    </source>
</reference>
<evidence type="ECO:0008006" key="5">
    <source>
        <dbReference type="Google" id="ProtNLM"/>
    </source>
</evidence>
<evidence type="ECO:0000256" key="1">
    <source>
        <dbReference type="SAM" id="Coils"/>
    </source>
</evidence>
<name>A0A4S1CL60_9BACT</name>
<organism evidence="3 4">
    <name type="scientific">Geomonas terrae</name>
    <dbReference type="NCBI Taxonomy" id="2562681"/>
    <lineage>
        <taxon>Bacteria</taxon>
        <taxon>Pseudomonadati</taxon>
        <taxon>Thermodesulfobacteriota</taxon>
        <taxon>Desulfuromonadia</taxon>
        <taxon>Geobacterales</taxon>
        <taxon>Geobacteraceae</taxon>
        <taxon>Geomonas</taxon>
    </lineage>
</organism>
<dbReference type="EMBL" id="SRSC01000001">
    <property type="protein sequence ID" value="TGU74494.1"/>
    <property type="molecule type" value="Genomic_DNA"/>
</dbReference>
<dbReference type="AlphaFoldDB" id="A0A4S1CL60"/>
<evidence type="ECO:0000313" key="3">
    <source>
        <dbReference type="EMBL" id="TGU74494.1"/>
    </source>
</evidence>
<keyword evidence="1" id="KW-0175">Coiled coil</keyword>
<accession>A0A4S1CL60</accession>
<gene>
    <name evidence="3" type="ORF">E4633_03255</name>
</gene>
<keyword evidence="2" id="KW-0732">Signal</keyword>
<protein>
    <recommendedName>
        <fullName evidence="5">Lipoprotein</fullName>
    </recommendedName>
</protein>
<evidence type="ECO:0000313" key="4">
    <source>
        <dbReference type="Proteomes" id="UP000306416"/>
    </source>
</evidence>
<keyword evidence="4" id="KW-1185">Reference proteome</keyword>
<feature type="chain" id="PRO_5020583932" description="Lipoprotein" evidence="2">
    <location>
        <begin position="19"/>
        <end position="166"/>
    </location>
</feature>
<dbReference type="RefSeq" id="WP_135868824.1">
    <property type="nucleotide sequence ID" value="NZ_SRSC01000001.1"/>
</dbReference>
<comment type="caution">
    <text evidence="3">The sequence shown here is derived from an EMBL/GenBank/DDBJ whole genome shotgun (WGS) entry which is preliminary data.</text>
</comment>
<sequence>MRKTLLLILILLFCGGCAGTRTGEANLFDRYSGSRQLARATTLLQEGDATGAAGLLTAVCNAPGVAGVTDEALFRLALLTMKTKADRPASAQAQRLLRRLKKEYPASQWTLLAAPVTDLVNLAEEQKRQNRALRTNNQALNREIEELSQRIEQLKHLDQELEKKSR</sequence>
<feature type="coiled-coil region" evidence="1">
    <location>
        <begin position="116"/>
        <end position="164"/>
    </location>
</feature>
<feature type="signal peptide" evidence="2">
    <location>
        <begin position="1"/>
        <end position="18"/>
    </location>
</feature>
<dbReference type="Proteomes" id="UP000306416">
    <property type="component" value="Unassembled WGS sequence"/>
</dbReference>
<evidence type="ECO:0000256" key="2">
    <source>
        <dbReference type="SAM" id="SignalP"/>
    </source>
</evidence>